<dbReference type="PANTHER" id="PTHR22980">
    <property type="entry name" value="CORTISTATIN"/>
    <property type="match status" value="1"/>
</dbReference>
<dbReference type="PANTHER" id="PTHR22980:SF0">
    <property type="entry name" value="CENTROMERE PROTEIN S"/>
    <property type="match status" value="1"/>
</dbReference>
<dbReference type="EMBL" id="JABXBU010000003">
    <property type="protein sequence ID" value="KAF8793003.1"/>
    <property type="molecule type" value="Genomic_DNA"/>
</dbReference>
<dbReference type="CDD" id="cd22919">
    <property type="entry name" value="HFD_CENP-S"/>
    <property type="match status" value="1"/>
</dbReference>
<organism evidence="6 7">
    <name type="scientific">Argiope bruennichi</name>
    <name type="common">Wasp spider</name>
    <name type="synonym">Aranea bruennichi</name>
    <dbReference type="NCBI Taxonomy" id="94029"/>
    <lineage>
        <taxon>Eukaryota</taxon>
        <taxon>Metazoa</taxon>
        <taxon>Ecdysozoa</taxon>
        <taxon>Arthropoda</taxon>
        <taxon>Chelicerata</taxon>
        <taxon>Arachnida</taxon>
        <taxon>Araneae</taxon>
        <taxon>Araneomorphae</taxon>
        <taxon>Entelegynae</taxon>
        <taxon>Araneoidea</taxon>
        <taxon>Araneidae</taxon>
        <taxon>Argiope</taxon>
    </lineage>
</organism>
<evidence type="ECO:0000256" key="1">
    <source>
        <dbReference type="ARBA" id="ARBA00006612"/>
    </source>
</evidence>
<dbReference type="Gene3D" id="1.10.20.10">
    <property type="entry name" value="Histone, subunit A"/>
    <property type="match status" value="1"/>
</dbReference>
<proteinExistence type="inferred from homology"/>
<dbReference type="GO" id="GO:0046982">
    <property type="term" value="F:protein heterodimerization activity"/>
    <property type="evidence" value="ECO:0007669"/>
    <property type="project" value="InterPro"/>
</dbReference>
<evidence type="ECO:0000256" key="3">
    <source>
        <dbReference type="ARBA" id="ARBA00022763"/>
    </source>
</evidence>
<evidence type="ECO:0000256" key="4">
    <source>
        <dbReference type="ARBA" id="ARBA00023125"/>
    </source>
</evidence>
<comment type="similarity">
    <text evidence="1">Belongs to the TAF9 family. CENP-S/MHF1 subfamily.</text>
</comment>
<evidence type="ECO:0000313" key="7">
    <source>
        <dbReference type="Proteomes" id="UP000807504"/>
    </source>
</evidence>
<dbReference type="AlphaFoldDB" id="A0A8T0FW54"/>
<dbReference type="GO" id="GO:0003677">
    <property type="term" value="F:DNA binding"/>
    <property type="evidence" value="ECO:0007669"/>
    <property type="project" value="UniProtKB-KW"/>
</dbReference>
<dbReference type="GO" id="GO:0031297">
    <property type="term" value="P:replication fork processing"/>
    <property type="evidence" value="ECO:0007669"/>
    <property type="project" value="TreeGrafter"/>
</dbReference>
<keyword evidence="5" id="KW-0234">DNA repair</keyword>
<comment type="caution">
    <text evidence="6">The sequence shown here is derived from an EMBL/GenBank/DDBJ whole genome shotgun (WGS) entry which is preliminary data.</text>
</comment>
<reference evidence="6" key="2">
    <citation type="submission" date="2020-06" db="EMBL/GenBank/DDBJ databases">
        <authorList>
            <person name="Sheffer M."/>
        </authorList>
    </citation>
    <scope>NUCLEOTIDE SEQUENCE</scope>
</reference>
<dbReference type="SUPFAM" id="SSF47113">
    <property type="entry name" value="Histone-fold"/>
    <property type="match status" value="1"/>
</dbReference>
<dbReference type="Proteomes" id="UP000807504">
    <property type="component" value="Unassembled WGS sequence"/>
</dbReference>
<dbReference type="GO" id="GO:0000712">
    <property type="term" value="P:resolution of meiotic recombination intermediates"/>
    <property type="evidence" value="ECO:0007669"/>
    <property type="project" value="TreeGrafter"/>
</dbReference>
<dbReference type="InterPro" id="IPR029003">
    <property type="entry name" value="CENP-S/Mhf1"/>
</dbReference>
<dbReference type="InterPro" id="IPR009072">
    <property type="entry name" value="Histone-fold"/>
</dbReference>
<keyword evidence="4" id="KW-0238">DNA-binding</keyword>
<dbReference type="Pfam" id="PF15630">
    <property type="entry name" value="CENP-S"/>
    <property type="match status" value="1"/>
</dbReference>
<protein>
    <recommendedName>
        <fullName evidence="2">Centromere protein S</fullName>
    </recommendedName>
</protein>
<gene>
    <name evidence="6" type="ORF">HNY73_004532</name>
</gene>
<evidence type="ECO:0000313" key="6">
    <source>
        <dbReference type="EMBL" id="KAF8793003.1"/>
    </source>
</evidence>
<evidence type="ECO:0000256" key="2">
    <source>
        <dbReference type="ARBA" id="ARBA00016400"/>
    </source>
</evidence>
<accession>A0A8T0FW54</accession>
<dbReference type="GO" id="GO:0071821">
    <property type="term" value="C:FANCM-MHF complex"/>
    <property type="evidence" value="ECO:0007669"/>
    <property type="project" value="InterPro"/>
</dbReference>
<name>A0A8T0FW54_ARGBR</name>
<keyword evidence="7" id="KW-1185">Reference proteome</keyword>
<dbReference type="GO" id="GO:0006281">
    <property type="term" value="P:DNA repair"/>
    <property type="evidence" value="ECO:0007669"/>
    <property type="project" value="UniProtKB-KW"/>
</dbReference>
<sequence>MEDFEKGSDLEENLHKSLHYAVGKICNENAEGLKVKFSKEFIGTLADLTFRQTGIFAEDLEMFAKHAKRTTINADDVKLLVRRSKTLQEHINKMAELSANSVKAKGKKKKNEIAAANKDAYLAWEIVASLPACFPKHYREIKMYVRQQFSSNVSLTLWDIYRIDKALYITALGTLLTYGVLLGTFGNIQNSKTGNRFTNTSGNRTSF</sequence>
<dbReference type="GO" id="GO:0003682">
    <property type="term" value="F:chromatin binding"/>
    <property type="evidence" value="ECO:0007669"/>
    <property type="project" value="TreeGrafter"/>
</dbReference>
<keyword evidence="3" id="KW-0227">DNA damage</keyword>
<evidence type="ECO:0000256" key="5">
    <source>
        <dbReference type="ARBA" id="ARBA00023204"/>
    </source>
</evidence>
<reference evidence="6" key="1">
    <citation type="journal article" date="2020" name="bioRxiv">
        <title>Chromosome-level reference genome of the European wasp spider Argiope bruennichi: a resource for studies on range expansion and evolutionary adaptation.</title>
        <authorList>
            <person name="Sheffer M.M."/>
            <person name="Hoppe A."/>
            <person name="Krehenwinkel H."/>
            <person name="Uhl G."/>
            <person name="Kuss A.W."/>
            <person name="Jensen L."/>
            <person name="Jensen C."/>
            <person name="Gillespie R.G."/>
            <person name="Hoff K.J."/>
            <person name="Prost S."/>
        </authorList>
    </citation>
    <scope>NUCLEOTIDE SEQUENCE</scope>
</reference>